<organism evidence="3 4">
    <name type="scientific">Fodinicola feengrottensis</name>
    <dbReference type="NCBI Taxonomy" id="435914"/>
    <lineage>
        <taxon>Bacteria</taxon>
        <taxon>Bacillati</taxon>
        <taxon>Actinomycetota</taxon>
        <taxon>Actinomycetes</taxon>
        <taxon>Mycobacteriales</taxon>
        <taxon>Fodinicola</taxon>
    </lineage>
</organism>
<keyword evidence="1" id="KW-0472">Membrane</keyword>
<evidence type="ECO:0000313" key="3">
    <source>
        <dbReference type="EMBL" id="GAA1686647.1"/>
    </source>
</evidence>
<proteinExistence type="predicted"/>
<evidence type="ECO:0000256" key="1">
    <source>
        <dbReference type="SAM" id="Phobius"/>
    </source>
</evidence>
<keyword evidence="1" id="KW-1133">Transmembrane helix</keyword>
<dbReference type="RefSeq" id="WP_344311768.1">
    <property type="nucleotide sequence ID" value="NZ_BAAANY010000014.1"/>
</dbReference>
<accession>A0ABN2HFC8</accession>
<keyword evidence="1" id="KW-0812">Transmembrane</keyword>
<dbReference type="Proteomes" id="UP001500618">
    <property type="component" value="Unassembled WGS sequence"/>
</dbReference>
<comment type="caution">
    <text evidence="3">The sequence shown here is derived from an EMBL/GenBank/DDBJ whole genome shotgun (WGS) entry which is preliminary data.</text>
</comment>
<dbReference type="EMBL" id="BAAANY010000014">
    <property type="protein sequence ID" value="GAA1686647.1"/>
    <property type="molecule type" value="Genomic_DNA"/>
</dbReference>
<sequence length="136" mass="13657">MWCPAPADSGDDDGAAVAEFALVSVLLIFLFLAIAQVAVYLHIRNVVTASAAEGARYAANADVPAEAGGPRATALIRASVGPSTSAAVSCRSAQVAGPAGVPVVEVDCDGAVPVFFAPLGRVLPLRTSARAVEEAP</sequence>
<name>A0ABN2HFC8_9ACTN</name>
<feature type="domain" description="TadE-like" evidence="2">
    <location>
        <begin position="14"/>
        <end position="56"/>
    </location>
</feature>
<dbReference type="InterPro" id="IPR012495">
    <property type="entry name" value="TadE-like_dom"/>
</dbReference>
<evidence type="ECO:0000313" key="4">
    <source>
        <dbReference type="Proteomes" id="UP001500618"/>
    </source>
</evidence>
<gene>
    <name evidence="3" type="ORF">GCM10009765_40200</name>
</gene>
<protein>
    <recommendedName>
        <fullName evidence="2">TadE-like domain-containing protein</fullName>
    </recommendedName>
</protein>
<feature type="transmembrane region" description="Helical" evidence="1">
    <location>
        <begin position="20"/>
        <end position="41"/>
    </location>
</feature>
<evidence type="ECO:0000259" key="2">
    <source>
        <dbReference type="Pfam" id="PF07811"/>
    </source>
</evidence>
<keyword evidence="4" id="KW-1185">Reference proteome</keyword>
<reference evidence="3 4" key="1">
    <citation type="journal article" date="2019" name="Int. J. Syst. Evol. Microbiol.">
        <title>The Global Catalogue of Microorganisms (GCM) 10K type strain sequencing project: providing services to taxonomists for standard genome sequencing and annotation.</title>
        <authorList>
            <consortium name="The Broad Institute Genomics Platform"/>
            <consortium name="The Broad Institute Genome Sequencing Center for Infectious Disease"/>
            <person name="Wu L."/>
            <person name="Ma J."/>
        </authorList>
    </citation>
    <scope>NUCLEOTIDE SEQUENCE [LARGE SCALE GENOMIC DNA]</scope>
    <source>
        <strain evidence="3 4">JCM 14718</strain>
    </source>
</reference>
<dbReference type="Pfam" id="PF07811">
    <property type="entry name" value="TadE"/>
    <property type="match status" value="1"/>
</dbReference>